<dbReference type="EMBL" id="JBHLVO010000041">
    <property type="protein sequence ID" value="MFC0274631.1"/>
    <property type="molecule type" value="Genomic_DNA"/>
</dbReference>
<proteinExistence type="predicted"/>
<keyword evidence="2" id="KW-1185">Reference proteome</keyword>
<reference evidence="1 2" key="1">
    <citation type="submission" date="2024-09" db="EMBL/GenBank/DDBJ databases">
        <authorList>
            <person name="Sun Q."/>
            <person name="Mori K."/>
        </authorList>
    </citation>
    <scope>NUCLEOTIDE SEQUENCE [LARGE SCALE GENOMIC DNA]</scope>
    <source>
        <strain evidence="1 2">CCM 7228</strain>
    </source>
</reference>
<comment type="caution">
    <text evidence="1">The sequence shown here is derived from an EMBL/GenBank/DDBJ whole genome shotgun (WGS) entry which is preliminary data.</text>
</comment>
<dbReference type="InterPro" id="IPR036249">
    <property type="entry name" value="Thioredoxin-like_sf"/>
</dbReference>
<protein>
    <submittedName>
        <fullName evidence="1">Glutaredoxin family protein</fullName>
    </submittedName>
</protein>
<dbReference type="Pfam" id="PF05768">
    <property type="entry name" value="Glrx-like"/>
    <property type="match status" value="1"/>
</dbReference>
<dbReference type="Gene3D" id="3.40.30.10">
    <property type="entry name" value="Glutaredoxin"/>
    <property type="match status" value="1"/>
</dbReference>
<sequence>MVEVKMYSKDKCSLCDKGLAILHELQKEFSFSIEVVDIYQDDNLLELYQVMIPVITIEDEIIEFGIVEKYNLRKRLLIKSQETILD</sequence>
<gene>
    <name evidence="1" type="ORF">ACFFIX_25220</name>
</gene>
<accession>A0ABV6GLS0</accession>
<evidence type="ECO:0000313" key="2">
    <source>
        <dbReference type="Proteomes" id="UP001589854"/>
    </source>
</evidence>
<name>A0ABV6GLS0_9BACI</name>
<dbReference type="RefSeq" id="WP_378939076.1">
    <property type="nucleotide sequence ID" value="NZ_JBHLVO010000041.1"/>
</dbReference>
<dbReference type="SUPFAM" id="SSF52833">
    <property type="entry name" value="Thioredoxin-like"/>
    <property type="match status" value="1"/>
</dbReference>
<evidence type="ECO:0000313" key="1">
    <source>
        <dbReference type="EMBL" id="MFC0274631.1"/>
    </source>
</evidence>
<dbReference type="Proteomes" id="UP001589854">
    <property type="component" value="Unassembled WGS sequence"/>
</dbReference>
<dbReference type="InterPro" id="IPR008554">
    <property type="entry name" value="Glutaredoxin-like"/>
</dbReference>
<organism evidence="1 2">
    <name type="scientific">Metabacillus herbersteinensis</name>
    <dbReference type="NCBI Taxonomy" id="283816"/>
    <lineage>
        <taxon>Bacteria</taxon>
        <taxon>Bacillati</taxon>
        <taxon>Bacillota</taxon>
        <taxon>Bacilli</taxon>
        <taxon>Bacillales</taxon>
        <taxon>Bacillaceae</taxon>
        <taxon>Metabacillus</taxon>
    </lineage>
</organism>